<proteinExistence type="predicted"/>
<dbReference type="InterPro" id="IPR036890">
    <property type="entry name" value="HATPase_C_sf"/>
</dbReference>
<evidence type="ECO:0000256" key="1">
    <source>
        <dbReference type="ARBA" id="ARBA00000085"/>
    </source>
</evidence>
<dbReference type="Pfam" id="PF02518">
    <property type="entry name" value="HATPase_c"/>
    <property type="match status" value="1"/>
</dbReference>
<keyword evidence="4" id="KW-0808">Transferase</keyword>
<keyword evidence="7" id="KW-0067">ATP-binding</keyword>
<name>A0A7C0X8G0_UNCW3</name>
<dbReference type="PRINTS" id="PR00344">
    <property type="entry name" value="BCTRLSENSOR"/>
</dbReference>
<evidence type="ECO:0000256" key="5">
    <source>
        <dbReference type="ARBA" id="ARBA00022741"/>
    </source>
</evidence>
<evidence type="ECO:0000256" key="2">
    <source>
        <dbReference type="ARBA" id="ARBA00012438"/>
    </source>
</evidence>
<accession>A0A7C0X8G0</accession>
<dbReference type="PANTHER" id="PTHR43065:SF10">
    <property type="entry name" value="PEROXIDE STRESS-ACTIVATED HISTIDINE KINASE MAK3"/>
    <property type="match status" value="1"/>
</dbReference>
<evidence type="ECO:0000259" key="9">
    <source>
        <dbReference type="PROSITE" id="PS50109"/>
    </source>
</evidence>
<dbReference type="EMBL" id="DRBW01000095">
    <property type="protein sequence ID" value="HDM90066.1"/>
    <property type="molecule type" value="Genomic_DNA"/>
</dbReference>
<evidence type="ECO:0000313" key="10">
    <source>
        <dbReference type="EMBL" id="HDM90066.1"/>
    </source>
</evidence>
<dbReference type="InterPro" id="IPR019092">
    <property type="entry name" value="SSO2081-like_dom"/>
</dbReference>
<sequence>MISDFNIIFVSTLGGSPKTVTEFVGTFLLKGIKPSEIHVIRTRGAGSVPPFVMEKLKGIRWVFHDIGVEDIDTPANARKALHVIFRTIFDLKNGSDSVLYMDLTGGRKPMSAYLTLAAQIFCDETDRLFHVEPLDPLLRDPRSDKWFPERESDVRLTEIPYVRLYFLRELAANWGYQLAPENPDRILGEVTSLLDELALLGFSLQAIAHEIGNEIGYLRLKLEDALDPTEKIAFDNIHGLLEYVMIFGRSEKLRLERLSLKALISEAFDEFVARKGAVLGFQLSGEDGEIEGARVLLKRVFRNFFDNSLKAGATAVKVKLEPHENGIRVYVSDNGPGIPRELRDRIFSIKREGKSGYGVGLLLVKKILEKHGASVSFSGGDVGATFCIDFKKGGGIEEDAVDNRG</sequence>
<dbReference type="InterPro" id="IPR005467">
    <property type="entry name" value="His_kinase_dom"/>
</dbReference>
<dbReference type="Proteomes" id="UP000885931">
    <property type="component" value="Unassembled WGS sequence"/>
</dbReference>
<dbReference type="InterPro" id="IPR004358">
    <property type="entry name" value="Sig_transdc_His_kin-like_C"/>
</dbReference>
<dbReference type="AlphaFoldDB" id="A0A7C0X8G0"/>
<evidence type="ECO:0000256" key="7">
    <source>
        <dbReference type="ARBA" id="ARBA00022840"/>
    </source>
</evidence>
<keyword evidence="5" id="KW-0547">Nucleotide-binding</keyword>
<evidence type="ECO:0000256" key="4">
    <source>
        <dbReference type="ARBA" id="ARBA00022679"/>
    </source>
</evidence>
<dbReference type="PROSITE" id="PS50109">
    <property type="entry name" value="HIS_KIN"/>
    <property type="match status" value="1"/>
</dbReference>
<keyword evidence="3" id="KW-0597">Phosphoprotein</keyword>
<gene>
    <name evidence="10" type="ORF">ENG67_02530</name>
</gene>
<dbReference type="GO" id="GO:0000160">
    <property type="term" value="P:phosphorelay signal transduction system"/>
    <property type="evidence" value="ECO:0007669"/>
    <property type="project" value="UniProtKB-KW"/>
</dbReference>
<comment type="caution">
    <text evidence="10">The sequence shown here is derived from an EMBL/GenBank/DDBJ whole genome shotgun (WGS) entry which is preliminary data.</text>
</comment>
<evidence type="ECO:0000256" key="3">
    <source>
        <dbReference type="ARBA" id="ARBA00022553"/>
    </source>
</evidence>
<dbReference type="SUPFAM" id="SSF55874">
    <property type="entry name" value="ATPase domain of HSP90 chaperone/DNA topoisomerase II/histidine kinase"/>
    <property type="match status" value="1"/>
</dbReference>
<evidence type="ECO:0000256" key="8">
    <source>
        <dbReference type="ARBA" id="ARBA00023012"/>
    </source>
</evidence>
<evidence type="ECO:0000256" key="6">
    <source>
        <dbReference type="ARBA" id="ARBA00022777"/>
    </source>
</evidence>
<organism evidence="10">
    <name type="scientific">candidate division WOR-3 bacterium</name>
    <dbReference type="NCBI Taxonomy" id="2052148"/>
    <lineage>
        <taxon>Bacteria</taxon>
        <taxon>Bacteria division WOR-3</taxon>
    </lineage>
</organism>
<dbReference type="Gene3D" id="3.30.565.10">
    <property type="entry name" value="Histidine kinase-like ATPase, C-terminal domain"/>
    <property type="match status" value="1"/>
</dbReference>
<dbReference type="PANTHER" id="PTHR43065">
    <property type="entry name" value="SENSOR HISTIDINE KINASE"/>
    <property type="match status" value="1"/>
</dbReference>
<dbReference type="Pfam" id="PF09623">
    <property type="entry name" value="Cas_NE0113"/>
    <property type="match status" value="1"/>
</dbReference>
<reference evidence="10" key="1">
    <citation type="journal article" date="2020" name="mSystems">
        <title>Genome- and Community-Level Interaction Insights into Carbon Utilization and Element Cycling Functions of Hydrothermarchaeota in Hydrothermal Sediment.</title>
        <authorList>
            <person name="Zhou Z."/>
            <person name="Liu Y."/>
            <person name="Xu W."/>
            <person name="Pan J."/>
            <person name="Luo Z.H."/>
            <person name="Li M."/>
        </authorList>
    </citation>
    <scope>NUCLEOTIDE SEQUENCE [LARGE SCALE GENOMIC DNA]</scope>
    <source>
        <strain evidence="10">HyVt-237</strain>
    </source>
</reference>
<protein>
    <recommendedName>
        <fullName evidence="2">histidine kinase</fullName>
        <ecNumber evidence="2">2.7.13.3</ecNumber>
    </recommendedName>
</protein>
<dbReference type="InterPro" id="IPR003594">
    <property type="entry name" value="HATPase_dom"/>
</dbReference>
<dbReference type="GO" id="GO:0005524">
    <property type="term" value="F:ATP binding"/>
    <property type="evidence" value="ECO:0007669"/>
    <property type="project" value="UniProtKB-KW"/>
</dbReference>
<keyword evidence="8" id="KW-0902">Two-component regulatory system</keyword>
<dbReference type="CDD" id="cd00075">
    <property type="entry name" value="HATPase"/>
    <property type="match status" value="1"/>
</dbReference>
<dbReference type="EC" id="2.7.13.3" evidence="2"/>
<feature type="domain" description="Histidine kinase" evidence="9">
    <location>
        <begin position="206"/>
        <end position="394"/>
    </location>
</feature>
<keyword evidence="6" id="KW-0418">Kinase</keyword>
<comment type="catalytic activity">
    <reaction evidence="1">
        <text>ATP + protein L-histidine = ADP + protein N-phospho-L-histidine.</text>
        <dbReference type="EC" id="2.7.13.3"/>
    </reaction>
</comment>
<dbReference type="SMART" id="SM00387">
    <property type="entry name" value="HATPase_c"/>
    <property type="match status" value="1"/>
</dbReference>
<dbReference type="GO" id="GO:0004673">
    <property type="term" value="F:protein histidine kinase activity"/>
    <property type="evidence" value="ECO:0007669"/>
    <property type="project" value="UniProtKB-EC"/>
</dbReference>